<gene>
    <name evidence="7" type="ORF">ARMGADRAFT_1070541</name>
</gene>
<evidence type="ECO:0000256" key="1">
    <source>
        <dbReference type="ARBA" id="ARBA00022723"/>
    </source>
</evidence>
<dbReference type="FunFam" id="3.30.160.60:FF:000446">
    <property type="entry name" value="Zinc finger protein"/>
    <property type="match status" value="1"/>
</dbReference>
<dbReference type="OrthoDB" id="2984592at2759"/>
<name>A0A2H3E9G1_ARMGA</name>
<keyword evidence="1" id="KW-0479">Metal-binding</keyword>
<keyword evidence="8" id="KW-1185">Reference proteome</keyword>
<evidence type="ECO:0000256" key="3">
    <source>
        <dbReference type="ARBA" id="ARBA00022833"/>
    </source>
</evidence>
<evidence type="ECO:0000313" key="8">
    <source>
        <dbReference type="Proteomes" id="UP000217790"/>
    </source>
</evidence>
<dbReference type="EMBL" id="KZ293644">
    <property type="protein sequence ID" value="PBL04056.1"/>
    <property type="molecule type" value="Genomic_DNA"/>
</dbReference>
<dbReference type="Gene3D" id="3.30.160.60">
    <property type="entry name" value="Classic Zinc Finger"/>
    <property type="match status" value="1"/>
</dbReference>
<evidence type="ECO:0000256" key="4">
    <source>
        <dbReference type="PROSITE-ProRule" id="PRU00042"/>
    </source>
</evidence>
<feature type="domain" description="C2H2-type" evidence="6">
    <location>
        <begin position="227"/>
        <end position="249"/>
    </location>
</feature>
<dbReference type="InParanoid" id="A0A2H3E9G1"/>
<dbReference type="SMART" id="SM00355">
    <property type="entry name" value="ZnF_C2H2"/>
    <property type="match status" value="2"/>
</dbReference>
<keyword evidence="2 4" id="KW-0863">Zinc-finger</keyword>
<dbReference type="PROSITE" id="PS50157">
    <property type="entry name" value="ZINC_FINGER_C2H2_2"/>
    <property type="match status" value="1"/>
</dbReference>
<dbReference type="Proteomes" id="UP000217790">
    <property type="component" value="Unassembled WGS sequence"/>
</dbReference>
<dbReference type="InterPro" id="IPR036236">
    <property type="entry name" value="Znf_C2H2_sf"/>
</dbReference>
<evidence type="ECO:0000313" key="7">
    <source>
        <dbReference type="EMBL" id="PBL04056.1"/>
    </source>
</evidence>
<sequence>MAYPTGRPEQPSGGSFLQGHGRNFDQYQQHQPMPGYRSQAGNFNGSDQAATQGRPSYYGSQEAPGQRVAYADHSSNNIGNVGQVASNFLGTHETNISAFNGFLATSGYQRGFGGNSPPGVEAYGFTTNDYIPLSQPFVPHISGNYALQDKTRRTTSTTGTPGKDLCNCDLGCELEYPASKTQQHLNKYHGDLKREGTQIICPVHREKITEDNFARHIREVHHQREEVWCPHCEKVFSRKGNLKRHLKTH</sequence>
<organism evidence="7 8">
    <name type="scientific">Armillaria gallica</name>
    <name type="common">Bulbous honey fungus</name>
    <name type="synonym">Armillaria bulbosa</name>
    <dbReference type="NCBI Taxonomy" id="47427"/>
    <lineage>
        <taxon>Eukaryota</taxon>
        <taxon>Fungi</taxon>
        <taxon>Dikarya</taxon>
        <taxon>Basidiomycota</taxon>
        <taxon>Agaricomycotina</taxon>
        <taxon>Agaricomycetes</taxon>
        <taxon>Agaricomycetidae</taxon>
        <taxon>Agaricales</taxon>
        <taxon>Marasmiineae</taxon>
        <taxon>Physalacriaceae</taxon>
        <taxon>Armillaria</taxon>
    </lineage>
</organism>
<feature type="compositionally biased region" description="Polar residues" evidence="5">
    <location>
        <begin position="39"/>
        <end position="54"/>
    </location>
</feature>
<dbReference type="SUPFAM" id="SSF57667">
    <property type="entry name" value="beta-beta-alpha zinc fingers"/>
    <property type="match status" value="1"/>
</dbReference>
<dbReference type="GO" id="GO:0008270">
    <property type="term" value="F:zinc ion binding"/>
    <property type="evidence" value="ECO:0007669"/>
    <property type="project" value="UniProtKB-KW"/>
</dbReference>
<evidence type="ECO:0000256" key="5">
    <source>
        <dbReference type="SAM" id="MobiDB-lite"/>
    </source>
</evidence>
<proteinExistence type="predicted"/>
<evidence type="ECO:0000259" key="6">
    <source>
        <dbReference type="PROSITE" id="PS50157"/>
    </source>
</evidence>
<evidence type="ECO:0000256" key="2">
    <source>
        <dbReference type="ARBA" id="ARBA00022771"/>
    </source>
</evidence>
<protein>
    <recommendedName>
        <fullName evidence="6">C2H2-type domain-containing protein</fullName>
    </recommendedName>
</protein>
<dbReference type="AlphaFoldDB" id="A0A2H3E9G1"/>
<keyword evidence="3" id="KW-0862">Zinc</keyword>
<dbReference type="PROSITE" id="PS00028">
    <property type="entry name" value="ZINC_FINGER_C2H2_1"/>
    <property type="match status" value="1"/>
</dbReference>
<dbReference type="InterPro" id="IPR013087">
    <property type="entry name" value="Znf_C2H2_type"/>
</dbReference>
<accession>A0A2H3E9G1</accession>
<reference evidence="8" key="1">
    <citation type="journal article" date="2017" name="Nat. Ecol. Evol.">
        <title>Genome expansion and lineage-specific genetic innovations in the forest pathogenic fungi Armillaria.</title>
        <authorList>
            <person name="Sipos G."/>
            <person name="Prasanna A.N."/>
            <person name="Walter M.C."/>
            <person name="O'Connor E."/>
            <person name="Balint B."/>
            <person name="Krizsan K."/>
            <person name="Kiss B."/>
            <person name="Hess J."/>
            <person name="Varga T."/>
            <person name="Slot J."/>
            <person name="Riley R."/>
            <person name="Boka B."/>
            <person name="Rigling D."/>
            <person name="Barry K."/>
            <person name="Lee J."/>
            <person name="Mihaltcheva S."/>
            <person name="LaButti K."/>
            <person name="Lipzen A."/>
            <person name="Waldron R."/>
            <person name="Moloney N.M."/>
            <person name="Sperisen C."/>
            <person name="Kredics L."/>
            <person name="Vagvoelgyi C."/>
            <person name="Patrignani A."/>
            <person name="Fitzpatrick D."/>
            <person name="Nagy I."/>
            <person name="Doyle S."/>
            <person name="Anderson J.B."/>
            <person name="Grigoriev I.V."/>
            <person name="Gueldener U."/>
            <person name="Muensterkoetter M."/>
            <person name="Nagy L.G."/>
        </authorList>
    </citation>
    <scope>NUCLEOTIDE SEQUENCE [LARGE SCALE GENOMIC DNA]</scope>
    <source>
        <strain evidence="8">Ar21-2</strain>
    </source>
</reference>
<feature type="region of interest" description="Disordered" evidence="5">
    <location>
        <begin position="1"/>
        <end position="67"/>
    </location>
</feature>
<dbReference type="Pfam" id="PF00096">
    <property type="entry name" value="zf-C2H2"/>
    <property type="match status" value="1"/>
</dbReference>